<dbReference type="InterPro" id="IPR050237">
    <property type="entry name" value="ATP-dep_AMP-bd_enzyme"/>
</dbReference>
<dbReference type="PANTHER" id="PTHR43767:SF1">
    <property type="entry name" value="NONRIBOSOMAL PEPTIDE SYNTHASE PES1 (EUROFUNG)-RELATED"/>
    <property type="match status" value="1"/>
</dbReference>
<evidence type="ECO:0000313" key="4">
    <source>
        <dbReference type="EMBL" id="CAB5031654.1"/>
    </source>
</evidence>
<dbReference type="InterPro" id="IPR042099">
    <property type="entry name" value="ANL_N_sf"/>
</dbReference>
<gene>
    <name evidence="3" type="ORF">UFOPK3752_01607</name>
    <name evidence="4" type="ORF">UFOPK4150_01037</name>
</gene>
<protein>
    <submittedName>
        <fullName evidence="4">Unannotated protein</fullName>
    </submittedName>
</protein>
<dbReference type="SUPFAM" id="SSF56801">
    <property type="entry name" value="Acetyl-CoA synthetase-like"/>
    <property type="match status" value="1"/>
</dbReference>
<feature type="domain" description="AMP-dependent synthetase/ligase" evidence="1">
    <location>
        <begin position="13"/>
        <end position="378"/>
    </location>
</feature>
<proteinExistence type="predicted"/>
<dbReference type="GO" id="GO:0016878">
    <property type="term" value="F:acid-thiol ligase activity"/>
    <property type="evidence" value="ECO:0007669"/>
    <property type="project" value="UniProtKB-ARBA"/>
</dbReference>
<name>A0A6J7RSA2_9ZZZZ</name>
<reference evidence="4" key="1">
    <citation type="submission" date="2020-05" db="EMBL/GenBank/DDBJ databases">
        <authorList>
            <person name="Chiriac C."/>
            <person name="Salcher M."/>
            <person name="Ghai R."/>
            <person name="Kavagutti S V."/>
        </authorList>
    </citation>
    <scope>NUCLEOTIDE SEQUENCE</scope>
</reference>
<dbReference type="Gene3D" id="3.40.50.12780">
    <property type="entry name" value="N-terminal domain of ligase-like"/>
    <property type="match status" value="1"/>
</dbReference>
<dbReference type="InterPro" id="IPR045851">
    <property type="entry name" value="AMP-bd_C_sf"/>
</dbReference>
<dbReference type="PANTHER" id="PTHR43767">
    <property type="entry name" value="LONG-CHAIN-FATTY-ACID--COA LIGASE"/>
    <property type="match status" value="1"/>
</dbReference>
<dbReference type="InterPro" id="IPR000873">
    <property type="entry name" value="AMP-dep_synth/lig_dom"/>
</dbReference>
<accession>A0A6J7RSA2</accession>
<dbReference type="AlphaFoldDB" id="A0A6J7RSA2"/>
<dbReference type="Gene3D" id="3.30.300.30">
    <property type="match status" value="1"/>
</dbReference>
<feature type="domain" description="AMP-binding enzyme C-terminal" evidence="2">
    <location>
        <begin position="428"/>
        <end position="503"/>
    </location>
</feature>
<dbReference type="PROSITE" id="PS00455">
    <property type="entry name" value="AMP_BINDING"/>
    <property type="match status" value="1"/>
</dbReference>
<evidence type="ECO:0000259" key="1">
    <source>
        <dbReference type="Pfam" id="PF00501"/>
    </source>
</evidence>
<organism evidence="4">
    <name type="scientific">freshwater metagenome</name>
    <dbReference type="NCBI Taxonomy" id="449393"/>
    <lineage>
        <taxon>unclassified sequences</taxon>
        <taxon>metagenomes</taxon>
        <taxon>ecological metagenomes</taxon>
    </lineage>
</organism>
<dbReference type="InterPro" id="IPR025110">
    <property type="entry name" value="AMP-bd_C"/>
</dbReference>
<evidence type="ECO:0000313" key="3">
    <source>
        <dbReference type="EMBL" id="CAB4950227.1"/>
    </source>
</evidence>
<dbReference type="InterPro" id="IPR020845">
    <property type="entry name" value="AMP-binding_CS"/>
</dbReference>
<dbReference type="Pfam" id="PF00501">
    <property type="entry name" value="AMP-binding"/>
    <property type="match status" value="1"/>
</dbReference>
<dbReference type="EMBL" id="CAFBPU010000018">
    <property type="protein sequence ID" value="CAB5031654.1"/>
    <property type="molecule type" value="Genomic_DNA"/>
</dbReference>
<sequence length="515" mass="54047">MSGFTVAALIQGTALRSPNTVAIVAPDGSEQTYADLLTTGRRLGNALLATGLAPGDRIAAWMEDSLEYVQVYVACALAGLVVVPINARLTHHEATHLVSDSGARVLLFTGGLSGHVASLTSVVPDLALVSTVADPQAPTTLSELVASGSDDVQPAPSPDDLYMIGYTSGTTGLPKGAMLTQGSVAALARLNAQSYRLALGSICALTGSMSFVAVVPSHIISHFYVGGTVRILGSWDVASLIDTIERHRITFTYLPSPVLGEFAEKAAADPARLSSLLSVLHSASKASLEKLRAVADVIGGVLIEGLGMTENSGGLVTVTSPSDIRLEPGRPDRLASVGRAVQETLVEVLAPDGKPVPHDGVSVGEIVVSSPALLVGYWNRPEATADALRDGWYFTGDLGSLDAEGYLVISERRVDLIVSGGMNVYPSEVEEVIMRVPGVVSCAVVGLPHERWGQSVVAAVVVDPAVVVTEDQILQMCREYLASYKKPTRVQFLDSMPTTTSLKISRSRVRDSLAT</sequence>
<dbReference type="Pfam" id="PF13193">
    <property type="entry name" value="AMP-binding_C"/>
    <property type="match status" value="1"/>
</dbReference>
<dbReference type="EMBL" id="CAFBND010000074">
    <property type="protein sequence ID" value="CAB4950227.1"/>
    <property type="molecule type" value="Genomic_DNA"/>
</dbReference>
<evidence type="ECO:0000259" key="2">
    <source>
        <dbReference type="Pfam" id="PF13193"/>
    </source>
</evidence>